<evidence type="ECO:0000256" key="2">
    <source>
        <dbReference type="ARBA" id="ARBA00022448"/>
    </source>
</evidence>
<name>A0A7W8EBL6_9BACT</name>
<dbReference type="EMBL" id="JACHIO010000021">
    <property type="protein sequence ID" value="MBB5065957.1"/>
    <property type="molecule type" value="Genomic_DNA"/>
</dbReference>
<dbReference type="GO" id="GO:0055085">
    <property type="term" value="P:transmembrane transport"/>
    <property type="evidence" value="ECO:0007669"/>
    <property type="project" value="InterPro"/>
</dbReference>
<feature type="transmembrane region" description="Helical" evidence="7">
    <location>
        <begin position="226"/>
        <end position="246"/>
    </location>
</feature>
<dbReference type="RefSeq" id="WP_184259091.1">
    <property type="nucleotide sequence ID" value="NZ_JACHIO010000021.1"/>
</dbReference>
<keyword evidence="5 7" id="KW-1133">Transmembrane helix</keyword>
<evidence type="ECO:0000256" key="4">
    <source>
        <dbReference type="ARBA" id="ARBA00022692"/>
    </source>
</evidence>
<comment type="caution">
    <text evidence="9">The sequence shown here is derived from an EMBL/GenBank/DDBJ whole genome shotgun (WGS) entry which is preliminary data.</text>
</comment>
<protein>
    <submittedName>
        <fullName evidence="9">NitT/TauT family transport system permease protein</fullName>
    </submittedName>
</protein>
<dbReference type="InterPro" id="IPR000515">
    <property type="entry name" value="MetI-like"/>
</dbReference>
<evidence type="ECO:0000256" key="5">
    <source>
        <dbReference type="ARBA" id="ARBA00022989"/>
    </source>
</evidence>
<dbReference type="InterPro" id="IPR035906">
    <property type="entry name" value="MetI-like_sf"/>
</dbReference>
<dbReference type="PANTHER" id="PTHR30151">
    <property type="entry name" value="ALKANE SULFONATE ABC TRANSPORTER-RELATED, MEMBRANE SUBUNIT"/>
    <property type="match status" value="1"/>
</dbReference>
<feature type="transmembrane region" description="Helical" evidence="7">
    <location>
        <begin position="102"/>
        <end position="122"/>
    </location>
</feature>
<comment type="subcellular location">
    <subcellularLocation>
        <location evidence="1 7">Cell membrane</location>
        <topology evidence="1 7">Multi-pass membrane protein</topology>
    </subcellularLocation>
</comment>
<dbReference type="Gene3D" id="1.10.3720.10">
    <property type="entry name" value="MetI-like"/>
    <property type="match status" value="1"/>
</dbReference>
<evidence type="ECO:0000256" key="6">
    <source>
        <dbReference type="ARBA" id="ARBA00023136"/>
    </source>
</evidence>
<keyword evidence="4 7" id="KW-0812">Transmembrane</keyword>
<feature type="transmembrane region" description="Helical" evidence="7">
    <location>
        <begin position="188"/>
        <end position="214"/>
    </location>
</feature>
<sequence length="255" mass="26772">MQRAEQQDGGLQRTLYQVCGFLLLLAAWQIAGKSGIGGKTLPALTEVLRVYTISWRRALLLRAAAATVSSAGIGLLLGTTLGCLTALTAQLLPALEPGLDRLAVVVNALPAIALGPVLVITAGREATPALLAAIPVFFLIYVAATSGLHSADRRLGQFFRASGASWGTRFRHLDAISALPALLNGMKLAVTTAMIGAVVGEWFGAPTGLGIVILNTMQNFQIPLMWAAVLVVAGISLTGYAVSGWVERVVERRMS</sequence>
<feature type="domain" description="ABC transmembrane type-1" evidence="8">
    <location>
        <begin position="60"/>
        <end position="243"/>
    </location>
</feature>
<evidence type="ECO:0000259" key="8">
    <source>
        <dbReference type="PROSITE" id="PS50928"/>
    </source>
</evidence>
<feature type="transmembrane region" description="Helical" evidence="7">
    <location>
        <begin position="14"/>
        <end position="31"/>
    </location>
</feature>
<evidence type="ECO:0000256" key="3">
    <source>
        <dbReference type="ARBA" id="ARBA00022475"/>
    </source>
</evidence>
<organism evidence="9 10">
    <name type="scientific">Granulicella mallensis</name>
    <dbReference type="NCBI Taxonomy" id="940614"/>
    <lineage>
        <taxon>Bacteria</taxon>
        <taxon>Pseudomonadati</taxon>
        <taxon>Acidobacteriota</taxon>
        <taxon>Terriglobia</taxon>
        <taxon>Terriglobales</taxon>
        <taxon>Acidobacteriaceae</taxon>
        <taxon>Granulicella</taxon>
    </lineage>
</organism>
<evidence type="ECO:0000256" key="1">
    <source>
        <dbReference type="ARBA" id="ARBA00004651"/>
    </source>
</evidence>
<accession>A0A7W8EBL6</accession>
<proteinExistence type="inferred from homology"/>
<dbReference type="CDD" id="cd06261">
    <property type="entry name" value="TM_PBP2"/>
    <property type="match status" value="1"/>
</dbReference>
<evidence type="ECO:0000313" key="9">
    <source>
        <dbReference type="EMBL" id="MBB5065957.1"/>
    </source>
</evidence>
<reference evidence="9 10" key="1">
    <citation type="submission" date="2020-08" db="EMBL/GenBank/DDBJ databases">
        <title>Genomic Encyclopedia of Type Strains, Phase IV (KMG-V): Genome sequencing to study the core and pangenomes of soil and plant-associated prokaryotes.</title>
        <authorList>
            <person name="Whitman W."/>
        </authorList>
    </citation>
    <scope>NUCLEOTIDE SEQUENCE [LARGE SCALE GENOMIC DNA]</scope>
    <source>
        <strain evidence="9 10">X5P3</strain>
    </source>
</reference>
<dbReference type="Proteomes" id="UP000584867">
    <property type="component" value="Unassembled WGS sequence"/>
</dbReference>
<comment type="similarity">
    <text evidence="7">Belongs to the binding-protein-dependent transport system permease family.</text>
</comment>
<keyword evidence="3" id="KW-1003">Cell membrane</keyword>
<dbReference type="AlphaFoldDB" id="A0A7W8EBL6"/>
<feature type="transmembrane region" description="Helical" evidence="7">
    <location>
        <begin position="129"/>
        <end position="148"/>
    </location>
</feature>
<dbReference type="GO" id="GO:0005886">
    <property type="term" value="C:plasma membrane"/>
    <property type="evidence" value="ECO:0007669"/>
    <property type="project" value="UniProtKB-SubCell"/>
</dbReference>
<evidence type="ECO:0000256" key="7">
    <source>
        <dbReference type="RuleBase" id="RU363032"/>
    </source>
</evidence>
<evidence type="ECO:0000313" key="10">
    <source>
        <dbReference type="Proteomes" id="UP000584867"/>
    </source>
</evidence>
<keyword evidence="6 7" id="KW-0472">Membrane</keyword>
<gene>
    <name evidence="9" type="ORF">HDF15_004327</name>
</gene>
<dbReference type="PANTHER" id="PTHR30151:SF20">
    <property type="entry name" value="ABC TRANSPORTER PERMEASE PROTEIN HI_0355-RELATED"/>
    <property type="match status" value="1"/>
</dbReference>
<keyword evidence="2 7" id="KW-0813">Transport</keyword>
<dbReference type="Pfam" id="PF00528">
    <property type="entry name" value="BPD_transp_1"/>
    <property type="match status" value="1"/>
</dbReference>
<dbReference type="PROSITE" id="PS50928">
    <property type="entry name" value="ABC_TM1"/>
    <property type="match status" value="1"/>
</dbReference>
<dbReference type="SUPFAM" id="SSF161098">
    <property type="entry name" value="MetI-like"/>
    <property type="match status" value="1"/>
</dbReference>